<evidence type="ECO:0000313" key="2">
    <source>
        <dbReference type="EMBL" id="CAG1833280.1"/>
    </source>
</evidence>
<dbReference type="SUPFAM" id="SSF110111">
    <property type="entry name" value="Ctag/Cox11"/>
    <property type="match status" value="1"/>
</dbReference>
<dbReference type="EMBL" id="HG996472">
    <property type="protein sequence ID" value="CAG1833280.1"/>
    <property type="molecule type" value="Genomic_DNA"/>
</dbReference>
<dbReference type="GO" id="GO:0005507">
    <property type="term" value="F:copper ion binding"/>
    <property type="evidence" value="ECO:0007669"/>
    <property type="project" value="InterPro"/>
</dbReference>
<dbReference type="AlphaFoldDB" id="A0A8D7EYF2"/>
<protein>
    <submittedName>
        <fullName evidence="2">(wild Malaysian banana) hypothetical protein</fullName>
    </submittedName>
</protein>
<feature type="non-terminal residue" evidence="2">
    <location>
        <position position="1"/>
    </location>
</feature>
<dbReference type="InterPro" id="IPR007533">
    <property type="entry name" value="Cyt_c_oxidase_assmbl_CtaG"/>
</dbReference>
<comment type="subcellular location">
    <subcellularLocation>
        <location evidence="1">Mitochondrion inner membrane</location>
        <topology evidence="1">Single-pass membrane protein</topology>
        <orientation evidence="1">Intermembrane side</orientation>
    </subcellularLocation>
</comment>
<gene>
    <name evidence="2" type="ORF">GSMUA_92000.1</name>
</gene>
<accession>A0A8D7EYF2</accession>
<dbReference type="Gene3D" id="2.60.370.10">
    <property type="entry name" value="Ctag/Cox11"/>
    <property type="match status" value="1"/>
</dbReference>
<sequence length="35" mass="4088">LQVFFYVDPEFEADPKMDGVNNLILSYTFFKVNEG</sequence>
<proteinExistence type="predicted"/>
<evidence type="ECO:0000256" key="1">
    <source>
        <dbReference type="ARBA" id="ARBA00004243"/>
    </source>
</evidence>
<name>A0A8D7EYF2_MUSAM</name>
<dbReference type="InterPro" id="IPR023471">
    <property type="entry name" value="CtaG/Cox11_dom_sf"/>
</dbReference>
<organism evidence="2">
    <name type="scientific">Musa acuminata subsp. malaccensis</name>
    <name type="common">Wild banana</name>
    <name type="synonym">Musa malaccensis</name>
    <dbReference type="NCBI Taxonomy" id="214687"/>
    <lineage>
        <taxon>Eukaryota</taxon>
        <taxon>Viridiplantae</taxon>
        <taxon>Streptophyta</taxon>
        <taxon>Embryophyta</taxon>
        <taxon>Tracheophyta</taxon>
        <taxon>Spermatophyta</taxon>
        <taxon>Magnoliopsida</taxon>
        <taxon>Liliopsida</taxon>
        <taxon>Zingiberales</taxon>
        <taxon>Musaceae</taxon>
        <taxon>Musa</taxon>
    </lineage>
</organism>
<dbReference type="Pfam" id="PF04442">
    <property type="entry name" value="CtaG_Cox11"/>
    <property type="match status" value="1"/>
</dbReference>
<reference evidence="2" key="1">
    <citation type="submission" date="2021-03" db="EMBL/GenBank/DDBJ databases">
        <authorList>
            <consortium name="Genoscope - CEA"/>
            <person name="William W."/>
        </authorList>
    </citation>
    <scope>NUCLEOTIDE SEQUENCE</scope>
    <source>
        <strain evidence="2">Doubled-haploid Pahang</strain>
    </source>
</reference>
<dbReference type="GO" id="GO:0005743">
    <property type="term" value="C:mitochondrial inner membrane"/>
    <property type="evidence" value="ECO:0007669"/>
    <property type="project" value="UniProtKB-SubCell"/>
</dbReference>